<dbReference type="eggNOG" id="ENOG5033RJN">
    <property type="taxonomic scope" value="Bacteria"/>
</dbReference>
<gene>
    <name evidence="1" type="ORF">JCM15093_3077</name>
</gene>
<evidence type="ECO:0000313" key="1">
    <source>
        <dbReference type="EMBL" id="GAK37798.1"/>
    </source>
</evidence>
<dbReference type="STRING" id="1121097.GCA_000428125_01515"/>
<accession>A0A069D4I0</accession>
<organism evidence="1 2">
    <name type="scientific">Bacteroides graminisolvens DSM 19988 = JCM 15093</name>
    <dbReference type="NCBI Taxonomy" id="1121097"/>
    <lineage>
        <taxon>Bacteria</taxon>
        <taxon>Pseudomonadati</taxon>
        <taxon>Bacteroidota</taxon>
        <taxon>Bacteroidia</taxon>
        <taxon>Bacteroidales</taxon>
        <taxon>Bacteroidaceae</taxon>
        <taxon>Bacteroides</taxon>
    </lineage>
</organism>
<evidence type="ECO:0000313" key="2">
    <source>
        <dbReference type="Proteomes" id="UP000027601"/>
    </source>
</evidence>
<comment type="caution">
    <text evidence="1">The sequence shown here is derived from an EMBL/GenBank/DDBJ whole genome shotgun (WGS) entry which is preliminary data.</text>
</comment>
<sequence length="223" mass="25928">MNINAKHIEALGGLMSLEMELNTPDLPEFDEKKVTAYLFDAFGVAMYEDKYLFLEYPGLGNAMEDEQLRRTINQDRFGNRLPDDFKVTIDDLAMCFAEVEEINHEEYVRQLMKGIFTNSKSLFRGTGMTAEKFREHNLRIIMAPCKHLYIYKDDREFLKDLDGKIYAISNLNGDIICDILEEDMIMLEDQGLISNNQIISADSIEYIRSQRVEIIFLTKPIKR</sequence>
<reference evidence="1 2" key="1">
    <citation type="journal article" date="2015" name="Microbes Environ.">
        <title>Distribution and evolution of nitrogen fixation genes in the phylum bacteroidetes.</title>
        <authorList>
            <person name="Inoue J."/>
            <person name="Oshima K."/>
            <person name="Suda W."/>
            <person name="Sakamoto M."/>
            <person name="Iino T."/>
            <person name="Noda S."/>
            <person name="Hongoh Y."/>
            <person name="Hattori M."/>
            <person name="Ohkuma M."/>
        </authorList>
    </citation>
    <scope>NUCLEOTIDE SEQUENCE [LARGE SCALE GENOMIC DNA]</scope>
    <source>
        <strain evidence="1 2">JCM 15093</strain>
    </source>
</reference>
<dbReference type="AlphaFoldDB" id="A0A069D4I0"/>
<keyword evidence="2" id="KW-1185">Reference proteome</keyword>
<name>A0A069D4I0_9BACE</name>
<dbReference type="EMBL" id="BAJS01000029">
    <property type="protein sequence ID" value="GAK37798.1"/>
    <property type="molecule type" value="Genomic_DNA"/>
</dbReference>
<protein>
    <submittedName>
        <fullName evidence="1">Uncharacterized protein</fullName>
    </submittedName>
</protein>
<dbReference type="Proteomes" id="UP000027601">
    <property type="component" value="Unassembled WGS sequence"/>
</dbReference>
<dbReference type="OrthoDB" id="1031835at2"/>
<dbReference type="RefSeq" id="WP_024997382.1">
    <property type="nucleotide sequence ID" value="NZ_ATZI01000004.1"/>
</dbReference>
<proteinExistence type="predicted"/>